<evidence type="ECO:0000313" key="1">
    <source>
        <dbReference type="EMBL" id="JAH45007.1"/>
    </source>
</evidence>
<dbReference type="AlphaFoldDB" id="A0A0E9SUS9"/>
<protein>
    <submittedName>
        <fullName evidence="1">Uncharacterized protein</fullName>
    </submittedName>
</protein>
<sequence>MRCLSPKLTAQGGCADQDKRYHNRQRWVRVQCALCFNNVLSDHRGDRRATVTLSINQRPATSIARCQLQQPDCKLAFSFQLAK</sequence>
<organism evidence="1">
    <name type="scientific">Anguilla anguilla</name>
    <name type="common">European freshwater eel</name>
    <name type="synonym">Muraena anguilla</name>
    <dbReference type="NCBI Taxonomy" id="7936"/>
    <lineage>
        <taxon>Eukaryota</taxon>
        <taxon>Metazoa</taxon>
        <taxon>Chordata</taxon>
        <taxon>Craniata</taxon>
        <taxon>Vertebrata</taxon>
        <taxon>Euteleostomi</taxon>
        <taxon>Actinopterygii</taxon>
        <taxon>Neopterygii</taxon>
        <taxon>Teleostei</taxon>
        <taxon>Anguilliformes</taxon>
        <taxon>Anguillidae</taxon>
        <taxon>Anguilla</taxon>
    </lineage>
</organism>
<proteinExistence type="predicted"/>
<reference evidence="1" key="1">
    <citation type="submission" date="2014-11" db="EMBL/GenBank/DDBJ databases">
        <authorList>
            <person name="Amaro Gonzalez C."/>
        </authorList>
    </citation>
    <scope>NUCLEOTIDE SEQUENCE</scope>
</reference>
<name>A0A0E9SUS9_ANGAN</name>
<dbReference type="EMBL" id="GBXM01063570">
    <property type="protein sequence ID" value="JAH45007.1"/>
    <property type="molecule type" value="Transcribed_RNA"/>
</dbReference>
<reference evidence="1" key="2">
    <citation type="journal article" date="2015" name="Fish Shellfish Immunol.">
        <title>Early steps in the European eel (Anguilla anguilla)-Vibrio vulnificus interaction in the gills: Role of the RtxA13 toxin.</title>
        <authorList>
            <person name="Callol A."/>
            <person name="Pajuelo D."/>
            <person name="Ebbesson L."/>
            <person name="Teles M."/>
            <person name="MacKenzie S."/>
            <person name="Amaro C."/>
        </authorList>
    </citation>
    <scope>NUCLEOTIDE SEQUENCE</scope>
</reference>
<accession>A0A0E9SUS9</accession>